<evidence type="ECO:0000256" key="5">
    <source>
        <dbReference type="ARBA" id="ARBA00022679"/>
    </source>
</evidence>
<dbReference type="GO" id="GO:0016020">
    <property type="term" value="C:membrane"/>
    <property type="evidence" value="ECO:0007669"/>
    <property type="project" value="UniProtKB-SubCell"/>
</dbReference>
<name>A0A2G5T904_9PELO</name>
<dbReference type="GO" id="GO:0015020">
    <property type="term" value="F:glucuronosyltransferase activity"/>
    <property type="evidence" value="ECO:0007669"/>
    <property type="project" value="UniProtKB-EC"/>
</dbReference>
<dbReference type="FunFam" id="3.40.50.2000:FF:000038">
    <property type="entry name" value="UDP-GlucuronosylTransferase"/>
    <property type="match status" value="1"/>
</dbReference>
<keyword evidence="8 12" id="KW-1133">Transmembrane helix</keyword>
<evidence type="ECO:0000256" key="7">
    <source>
        <dbReference type="ARBA" id="ARBA00022729"/>
    </source>
</evidence>
<proteinExistence type="inferred from homology"/>
<evidence type="ECO:0000256" key="11">
    <source>
        <dbReference type="RuleBase" id="RU003718"/>
    </source>
</evidence>
<dbReference type="EMBL" id="PDUG01000005">
    <property type="protein sequence ID" value="PIC23864.1"/>
    <property type="molecule type" value="Genomic_DNA"/>
</dbReference>
<evidence type="ECO:0000256" key="10">
    <source>
        <dbReference type="ARBA" id="ARBA00047475"/>
    </source>
</evidence>
<comment type="catalytic activity">
    <reaction evidence="10">
        <text>glucuronate acceptor + UDP-alpha-D-glucuronate = acceptor beta-D-glucuronoside + UDP + H(+)</text>
        <dbReference type="Rhea" id="RHEA:21032"/>
        <dbReference type="ChEBI" id="CHEBI:15378"/>
        <dbReference type="ChEBI" id="CHEBI:58052"/>
        <dbReference type="ChEBI" id="CHEBI:58223"/>
        <dbReference type="ChEBI" id="CHEBI:132367"/>
        <dbReference type="ChEBI" id="CHEBI:132368"/>
        <dbReference type="EC" id="2.4.1.17"/>
    </reaction>
</comment>
<evidence type="ECO:0000256" key="4">
    <source>
        <dbReference type="ARBA" id="ARBA00022676"/>
    </source>
</evidence>
<comment type="similarity">
    <text evidence="2 11">Belongs to the UDP-glycosyltransferase family.</text>
</comment>
<dbReference type="CDD" id="cd03784">
    <property type="entry name" value="GT1_Gtf-like"/>
    <property type="match status" value="1"/>
</dbReference>
<sequence length="538" mass="61451">MVFLQYIYAILLIFPIAVSSLNILVYSPAFAGSHSNFLGKIADTLTEKGHNVTFLVPVVMIGKRDECVNGVKLTKDVVVVEAGPETLAQQSGDINNDENLKAFWLARMDSSNARSSTTWFNIAMKFACRHFHSQRDVFEQMKAKNFDVAILEPISVCGLGYVKALGIEKTILASSFTFFDVVLPYTGEELDYSSTPGAFGSFGEKMTMWERYENWMVNKEVNMAQEDMYQGEMEAYREFSGKTLPDWRELLPSASLFFVNSNSFLDFPRQVLQKTIPIGGITMNQEWIKKQKLSEDWEKILEERPHTILISFGSMIKSMYMPEKWRNGLLETIRFMPNVTFIWKYESDDVAFASGVSNLHFSKWVPQTALLNDPRLSAFVSHGGVGSALELAYSGKPTIMIPIFADQIRNANMLARHHGVINLNKNDMENVKKTQKAFNDILYEESYTRNARKLADVLATQPYSPKDNVIKYTEFVGKHGPFPAMDPYRRHLNYFQRHFLDIYAIFALFYITIAVTVAAVIWCIYRKCVKCLKVEKIE</sequence>
<keyword evidence="6 12" id="KW-0812">Transmembrane</keyword>
<evidence type="ECO:0000256" key="1">
    <source>
        <dbReference type="ARBA" id="ARBA00004167"/>
    </source>
</evidence>
<reference evidence="14" key="1">
    <citation type="submission" date="2017-10" db="EMBL/GenBank/DDBJ databases">
        <title>Rapid genome shrinkage in a self-fertile nematode reveals novel sperm competition proteins.</title>
        <authorList>
            <person name="Yin D."/>
            <person name="Schwarz E.M."/>
            <person name="Thomas C.G."/>
            <person name="Felde R.L."/>
            <person name="Korf I.F."/>
            <person name="Cutter A.D."/>
            <person name="Schartner C.M."/>
            <person name="Ralston E.J."/>
            <person name="Meyer B.J."/>
            <person name="Haag E.S."/>
        </authorList>
    </citation>
    <scope>NUCLEOTIDE SEQUENCE [LARGE SCALE GENOMIC DNA]</scope>
    <source>
        <strain evidence="14">JU1422</strain>
    </source>
</reference>
<keyword evidence="9 12" id="KW-0472">Membrane</keyword>
<dbReference type="InterPro" id="IPR002213">
    <property type="entry name" value="UDP_glucos_trans"/>
</dbReference>
<keyword evidence="14" id="KW-1185">Reference proteome</keyword>
<dbReference type="PANTHER" id="PTHR48043:SF14">
    <property type="entry name" value="UDP-GLUCURONOSYLTRANSFERASE-RELATED"/>
    <property type="match status" value="1"/>
</dbReference>
<accession>A0A2G5T904</accession>
<evidence type="ECO:0000313" key="14">
    <source>
        <dbReference type="Proteomes" id="UP000230233"/>
    </source>
</evidence>
<dbReference type="AlphaFoldDB" id="A0A2G5T904"/>
<dbReference type="SUPFAM" id="SSF53756">
    <property type="entry name" value="UDP-Glycosyltransferase/glycogen phosphorylase"/>
    <property type="match status" value="1"/>
</dbReference>
<keyword evidence="5 11" id="KW-0808">Transferase</keyword>
<dbReference type="EC" id="2.4.1.17" evidence="3"/>
<protein>
    <recommendedName>
        <fullName evidence="3">glucuronosyltransferase</fullName>
        <ecNumber evidence="3">2.4.1.17</ecNumber>
    </recommendedName>
</protein>
<keyword evidence="7" id="KW-0732">Signal</keyword>
<gene>
    <name evidence="13" type="primary">Cnig_chr_V.g17410</name>
    <name evidence="13" type="ORF">B9Z55_017410</name>
</gene>
<evidence type="ECO:0000256" key="9">
    <source>
        <dbReference type="ARBA" id="ARBA00023136"/>
    </source>
</evidence>
<dbReference type="Gene3D" id="3.40.50.2000">
    <property type="entry name" value="Glycogen Phosphorylase B"/>
    <property type="match status" value="1"/>
</dbReference>
<feature type="transmembrane region" description="Helical" evidence="12">
    <location>
        <begin position="499"/>
        <end position="522"/>
    </location>
</feature>
<dbReference type="InterPro" id="IPR050271">
    <property type="entry name" value="UDP-glycosyltransferase"/>
</dbReference>
<dbReference type="OrthoDB" id="5835829at2759"/>
<evidence type="ECO:0000256" key="2">
    <source>
        <dbReference type="ARBA" id="ARBA00009995"/>
    </source>
</evidence>
<dbReference type="InterPro" id="IPR035595">
    <property type="entry name" value="UDP_glycos_trans_CS"/>
</dbReference>
<evidence type="ECO:0000313" key="13">
    <source>
        <dbReference type="EMBL" id="PIC23864.1"/>
    </source>
</evidence>
<evidence type="ECO:0000256" key="3">
    <source>
        <dbReference type="ARBA" id="ARBA00012544"/>
    </source>
</evidence>
<evidence type="ECO:0000256" key="8">
    <source>
        <dbReference type="ARBA" id="ARBA00022989"/>
    </source>
</evidence>
<keyword evidence="4 11" id="KW-0328">Glycosyltransferase</keyword>
<dbReference type="PROSITE" id="PS00375">
    <property type="entry name" value="UDPGT"/>
    <property type="match status" value="1"/>
</dbReference>
<dbReference type="STRING" id="1611254.A0A2G5T904"/>
<evidence type="ECO:0000256" key="6">
    <source>
        <dbReference type="ARBA" id="ARBA00022692"/>
    </source>
</evidence>
<dbReference type="Proteomes" id="UP000230233">
    <property type="component" value="Chromosome V"/>
</dbReference>
<evidence type="ECO:0000256" key="12">
    <source>
        <dbReference type="SAM" id="Phobius"/>
    </source>
</evidence>
<feature type="transmembrane region" description="Helical" evidence="12">
    <location>
        <begin position="6"/>
        <end position="26"/>
    </location>
</feature>
<dbReference type="PANTHER" id="PTHR48043">
    <property type="entry name" value="EG:EG0003.4 PROTEIN-RELATED"/>
    <property type="match status" value="1"/>
</dbReference>
<organism evidence="13 14">
    <name type="scientific">Caenorhabditis nigoni</name>
    <dbReference type="NCBI Taxonomy" id="1611254"/>
    <lineage>
        <taxon>Eukaryota</taxon>
        <taxon>Metazoa</taxon>
        <taxon>Ecdysozoa</taxon>
        <taxon>Nematoda</taxon>
        <taxon>Chromadorea</taxon>
        <taxon>Rhabditida</taxon>
        <taxon>Rhabditina</taxon>
        <taxon>Rhabditomorpha</taxon>
        <taxon>Rhabditoidea</taxon>
        <taxon>Rhabditidae</taxon>
        <taxon>Peloderinae</taxon>
        <taxon>Caenorhabditis</taxon>
    </lineage>
</organism>
<dbReference type="Pfam" id="PF00201">
    <property type="entry name" value="UDPGT"/>
    <property type="match status" value="1"/>
</dbReference>
<comment type="caution">
    <text evidence="13">The sequence shown here is derived from an EMBL/GenBank/DDBJ whole genome shotgun (WGS) entry which is preliminary data.</text>
</comment>
<comment type="subcellular location">
    <subcellularLocation>
        <location evidence="1">Membrane</location>
        <topology evidence="1">Single-pass membrane protein</topology>
    </subcellularLocation>
</comment>